<keyword evidence="2" id="KW-1185">Reference proteome</keyword>
<sequence>MSLIRPRLNDFHNIPITQEEVDFAIPFLDEDIPLYVDPFLLWKSPSMQDNSLHLTITNSFNNLGYLASQNKEKEALEILIRASECNEVGLGNSKTKVGKRIGKKLASDVLDQFSTIPQLNKNGFIHFEEIQLLVDNFSKDRVSDIACNFIQSFLVDFTIEQAEKHGIPIEQVLLKNIYNTKTHSFQEEKTHLPVNPITKEPILLVPKRWLKYIPWINSDDYFKSYYLKNIHKKGDAILDRVKLLSFNRHNYDIVQAYTSIKEKHFENCKNDPLFSQIPITSAKRKISTILKLPTGKTDNADRKYEDNTCQFLTSLVYPHLDFAQEQSRTESGVQIRDLIFYNNASTPFLKEIYNTYDCRQIVMELKNVKEIQQSHILQLNRYLKDQFGRFGVIITRNPPPKKVIKNIIDLWSAYRKCILVLDDSDFKMMTQVFESKQRDPIEVIKKKYIEFTRACPS</sequence>
<evidence type="ECO:0000313" key="2">
    <source>
        <dbReference type="Proteomes" id="UP001060919"/>
    </source>
</evidence>
<dbReference type="KEGG" id="aup:AsAng_0021920"/>
<organism evidence="1 2">
    <name type="scientific">Aureispira anguillae</name>
    <dbReference type="NCBI Taxonomy" id="2864201"/>
    <lineage>
        <taxon>Bacteria</taxon>
        <taxon>Pseudomonadati</taxon>
        <taxon>Bacteroidota</taxon>
        <taxon>Saprospiria</taxon>
        <taxon>Saprospirales</taxon>
        <taxon>Saprospiraceae</taxon>
        <taxon>Aureispira</taxon>
    </lineage>
</organism>
<accession>A0A915YEE2</accession>
<dbReference type="Proteomes" id="UP001060919">
    <property type="component" value="Chromosome"/>
</dbReference>
<protein>
    <submittedName>
        <fullName evidence="1">Uncharacterized protein</fullName>
    </submittedName>
</protein>
<dbReference type="RefSeq" id="WP_264792653.1">
    <property type="nucleotide sequence ID" value="NZ_AP026867.1"/>
</dbReference>
<gene>
    <name evidence="1" type="ORF">AsAng_0021920</name>
</gene>
<evidence type="ECO:0000313" key="1">
    <source>
        <dbReference type="EMBL" id="BDS11478.1"/>
    </source>
</evidence>
<reference evidence="1" key="1">
    <citation type="submission" date="2022-09" db="EMBL/GenBank/DDBJ databases">
        <title>Aureispira anguillicida sp. nov., isolated from Leptocephalus of Japanese eel Anguilla japonica.</title>
        <authorList>
            <person name="Yuasa K."/>
            <person name="Mekata T."/>
            <person name="Ikunari K."/>
        </authorList>
    </citation>
    <scope>NUCLEOTIDE SEQUENCE</scope>
    <source>
        <strain evidence="1">EL160426</strain>
    </source>
</reference>
<proteinExistence type="predicted"/>
<dbReference type="EMBL" id="AP026867">
    <property type="protein sequence ID" value="BDS11478.1"/>
    <property type="molecule type" value="Genomic_DNA"/>
</dbReference>
<name>A0A915YEE2_9BACT</name>
<dbReference type="AlphaFoldDB" id="A0A915YEE2"/>